<dbReference type="InterPro" id="IPR025154">
    <property type="entry name" value="Put_metallopeptidase_dom"/>
</dbReference>
<reference evidence="5" key="1">
    <citation type="submission" date="2020-03" db="EMBL/GenBank/DDBJ databases">
        <title>The deep terrestrial virosphere.</title>
        <authorList>
            <person name="Holmfeldt K."/>
            <person name="Nilsson E."/>
            <person name="Simone D."/>
            <person name="Lopez-Fernandez M."/>
            <person name="Wu X."/>
            <person name="de Brujin I."/>
            <person name="Lundin D."/>
            <person name="Andersson A."/>
            <person name="Bertilsson S."/>
            <person name="Dopson M."/>
        </authorList>
    </citation>
    <scope>NUCLEOTIDE SEQUENCE</scope>
    <source>
        <strain evidence="5">MM415A03533</strain>
        <strain evidence="4">MM415B00683</strain>
    </source>
</reference>
<feature type="domain" description="VWA-like" evidence="2">
    <location>
        <begin position="245"/>
        <end position="378"/>
    </location>
</feature>
<accession>A0A6M3JPX6</accession>
<sequence length="382" mass="44176">MTPKDKISKAMIKLLLHHPFYATLLMRLNLIEDKSHRSGWTNGRAIGYSPEWIDSLLFEQVIGFLIHEALHLVFLHDIRRNWRDFIKFNEACDYAINLMLVEMKFQLPPNGLCDARFNNMTADAIYNLLPDPPPDYQLGWGEVRDQPGADGKSPASAGERQFQEQQRKMDIEKARQTAKRAGKMPAGMERLIDDILEPKLDWKTVLRRFISTNARNDYAWYPPNRRFIHRGLYLPSLRSNEIEKIALAIDTSGSLSREELAQFNGELNAILEEVDTTIVVMYCDSKLYGKHQENDYEPDIFRREDLPLLLEMRGGGGTSFRPPFEYLESVNDVPTCFIYLTDMWCHDFPDPAPEYPVLWVQIGDYNNDPPFGELLTLEKIDG</sequence>
<evidence type="ECO:0000259" key="2">
    <source>
        <dbReference type="Pfam" id="PF09967"/>
    </source>
</evidence>
<dbReference type="AlphaFoldDB" id="A0A6M3JPX6"/>
<dbReference type="EMBL" id="MT141827">
    <property type="protein sequence ID" value="QJA70867.1"/>
    <property type="molecule type" value="Genomic_DNA"/>
</dbReference>
<proteinExistence type="predicted"/>
<dbReference type="Pfam" id="PF09967">
    <property type="entry name" value="DUF2201"/>
    <property type="match status" value="1"/>
</dbReference>
<feature type="region of interest" description="Disordered" evidence="1">
    <location>
        <begin position="139"/>
        <end position="172"/>
    </location>
</feature>
<evidence type="ECO:0000313" key="4">
    <source>
        <dbReference type="EMBL" id="QJA62938.1"/>
    </source>
</evidence>
<evidence type="ECO:0000313" key="5">
    <source>
        <dbReference type="EMBL" id="QJA70867.1"/>
    </source>
</evidence>
<evidence type="ECO:0008006" key="6">
    <source>
        <dbReference type="Google" id="ProtNLM"/>
    </source>
</evidence>
<feature type="compositionally biased region" description="Basic and acidic residues" evidence="1">
    <location>
        <begin position="161"/>
        <end position="172"/>
    </location>
</feature>
<protein>
    <recommendedName>
        <fullName evidence="6">Metal-dependent peptidase</fullName>
    </recommendedName>
</protein>
<evidence type="ECO:0000259" key="3">
    <source>
        <dbReference type="Pfam" id="PF13203"/>
    </source>
</evidence>
<organism evidence="5">
    <name type="scientific">viral metagenome</name>
    <dbReference type="NCBI Taxonomy" id="1070528"/>
    <lineage>
        <taxon>unclassified sequences</taxon>
        <taxon>metagenomes</taxon>
        <taxon>organismal metagenomes</taxon>
    </lineage>
</organism>
<dbReference type="EMBL" id="MT141486">
    <property type="protein sequence ID" value="QJA62938.1"/>
    <property type="molecule type" value="Genomic_DNA"/>
</dbReference>
<name>A0A6M3JPX6_9ZZZZ</name>
<gene>
    <name evidence="5" type="ORF">MM415A03533_0004</name>
    <name evidence="4" type="ORF">MM415B00683_0008</name>
</gene>
<evidence type="ECO:0000256" key="1">
    <source>
        <dbReference type="SAM" id="MobiDB-lite"/>
    </source>
</evidence>
<dbReference type="Pfam" id="PF13203">
    <property type="entry name" value="DUF2201_N"/>
    <property type="match status" value="1"/>
</dbReference>
<dbReference type="InterPro" id="IPR018698">
    <property type="entry name" value="VWA-like_dom"/>
</dbReference>
<feature type="domain" description="Putative metallopeptidase" evidence="3">
    <location>
        <begin position="5"/>
        <end position="238"/>
    </location>
</feature>
<dbReference type="InterPro" id="IPR036465">
    <property type="entry name" value="vWFA_dom_sf"/>
</dbReference>
<dbReference type="PANTHER" id="PTHR38730:SF1">
    <property type="entry name" value="SLL7028 PROTEIN"/>
    <property type="match status" value="1"/>
</dbReference>
<dbReference type="SUPFAM" id="SSF53300">
    <property type="entry name" value="vWA-like"/>
    <property type="match status" value="1"/>
</dbReference>
<dbReference type="PANTHER" id="PTHR38730">
    <property type="entry name" value="SLL7028 PROTEIN"/>
    <property type="match status" value="1"/>
</dbReference>